<protein>
    <recommendedName>
        <fullName evidence="1">DUF6985 domain-containing protein</fullName>
    </recommendedName>
</protein>
<keyword evidence="3" id="KW-1185">Reference proteome</keyword>
<organism evidence="2 3">
    <name type="scientific">Lentisphaera profundi</name>
    <dbReference type="NCBI Taxonomy" id="1658616"/>
    <lineage>
        <taxon>Bacteria</taxon>
        <taxon>Pseudomonadati</taxon>
        <taxon>Lentisphaerota</taxon>
        <taxon>Lentisphaeria</taxon>
        <taxon>Lentisphaerales</taxon>
        <taxon>Lentisphaeraceae</taxon>
        <taxon>Lentisphaera</taxon>
    </lineage>
</organism>
<dbReference type="InterPro" id="IPR054254">
    <property type="entry name" value="DUF6985"/>
</dbReference>
<evidence type="ECO:0000313" key="2">
    <source>
        <dbReference type="EMBL" id="WDE96337.1"/>
    </source>
</evidence>
<name>A0ABY7VRK5_9BACT</name>
<accession>A0ABY7VRK5</accession>
<feature type="domain" description="DUF6985" evidence="1">
    <location>
        <begin position="11"/>
        <end position="115"/>
    </location>
</feature>
<evidence type="ECO:0000259" key="1">
    <source>
        <dbReference type="Pfam" id="PF22481"/>
    </source>
</evidence>
<dbReference type="Proteomes" id="UP001214250">
    <property type="component" value="Chromosome 1"/>
</dbReference>
<proteinExistence type="predicted"/>
<dbReference type="EMBL" id="CP117811">
    <property type="protein sequence ID" value="WDE96337.1"/>
    <property type="molecule type" value="Genomic_DNA"/>
</dbReference>
<gene>
    <name evidence="2" type="ORF">PQO03_11515</name>
</gene>
<reference evidence="2 3" key="1">
    <citation type="submission" date="2023-02" db="EMBL/GenBank/DDBJ databases">
        <title>Genome sequence of Lentisphaera profundi SAORIC-696.</title>
        <authorList>
            <person name="Kim e."/>
            <person name="Cho J.-C."/>
            <person name="Choi A."/>
            <person name="Kang I."/>
        </authorList>
    </citation>
    <scope>NUCLEOTIDE SEQUENCE [LARGE SCALE GENOMIC DNA]</scope>
    <source>
        <strain evidence="2 3">SAORIC-696</strain>
    </source>
</reference>
<dbReference type="RefSeq" id="WP_274150408.1">
    <property type="nucleotide sequence ID" value="NZ_CP117811.1"/>
</dbReference>
<sequence length="128" mass="14746">MLHLLYECRYVEKCINRFNNLPESLIDNLFESSIKYSQECQEYWADLGIDLDDEEIITKSNVKNNISPSLLIINEKPLDGDIVLSLELNCSWEDEHGMEWLIKGNNILYVGAYEGISTLHIPEEGNHA</sequence>
<dbReference type="Pfam" id="PF22481">
    <property type="entry name" value="DUF6985"/>
    <property type="match status" value="1"/>
</dbReference>
<evidence type="ECO:0000313" key="3">
    <source>
        <dbReference type="Proteomes" id="UP001214250"/>
    </source>
</evidence>